<sequence>MLKDNQLKAIRMYYEGMHTVQQIAEECGYADRKSIYNLLKKPEAQEYIDSLATESLHDALNTFKVSSKKLSKELVKMANGEIKDNKTVYARLQAIQSILEKAGLNSKTLIIEDKKSNDEDYNELMDMLKDKKEEE</sequence>
<protein>
    <submittedName>
        <fullName evidence="1">Uncharacterized protein</fullName>
    </submittedName>
</protein>
<proteinExistence type="predicted"/>
<accession>A0A1X9MH07</accession>
<keyword evidence="2" id="KW-1185">Reference proteome</keyword>
<evidence type="ECO:0000313" key="1">
    <source>
        <dbReference type="EMBL" id="ARK30781.1"/>
    </source>
</evidence>
<reference evidence="1 2" key="1">
    <citation type="submission" date="2017-04" db="EMBL/GenBank/DDBJ databases">
        <title>Bacillus krulwichiae AM31D Genome sequencing and assembly.</title>
        <authorList>
            <person name="Krulwich T.A."/>
            <person name="Anastor L."/>
            <person name="Ehrlich R."/>
            <person name="Ehrlich G.D."/>
            <person name="Janto B."/>
        </authorList>
    </citation>
    <scope>NUCLEOTIDE SEQUENCE [LARGE SCALE GENOMIC DNA]</scope>
    <source>
        <strain evidence="1 2">AM31D</strain>
    </source>
</reference>
<organism evidence="1 2">
    <name type="scientific">Halalkalibacter krulwichiae</name>
    <dbReference type="NCBI Taxonomy" id="199441"/>
    <lineage>
        <taxon>Bacteria</taxon>
        <taxon>Bacillati</taxon>
        <taxon>Bacillota</taxon>
        <taxon>Bacilli</taxon>
        <taxon>Bacillales</taxon>
        <taxon>Bacillaceae</taxon>
        <taxon>Halalkalibacter</taxon>
    </lineage>
</organism>
<dbReference type="STRING" id="199441.BkAM31D_13570"/>
<evidence type="ECO:0000313" key="2">
    <source>
        <dbReference type="Proteomes" id="UP000193006"/>
    </source>
</evidence>
<name>A0A1X9MH07_9BACI</name>
<gene>
    <name evidence="1" type="ORF">BkAM31D_13570</name>
</gene>
<dbReference type="AlphaFoldDB" id="A0A1X9MH07"/>
<dbReference type="Gene3D" id="1.10.10.60">
    <property type="entry name" value="Homeodomain-like"/>
    <property type="match status" value="1"/>
</dbReference>
<dbReference type="Proteomes" id="UP000193006">
    <property type="component" value="Chromosome"/>
</dbReference>
<dbReference type="EMBL" id="CP020814">
    <property type="protein sequence ID" value="ARK30781.1"/>
    <property type="molecule type" value="Genomic_DNA"/>
</dbReference>
<dbReference type="KEGG" id="bkw:BkAM31D_13570"/>
<dbReference type="RefSeq" id="WP_066149636.1">
    <property type="nucleotide sequence ID" value="NZ_CP020814.1"/>
</dbReference>